<evidence type="ECO:0000313" key="1">
    <source>
        <dbReference type="EMBL" id="EHL04885.1"/>
    </source>
</evidence>
<reference evidence="1 2" key="1">
    <citation type="submission" date="2011-08" db="EMBL/GenBank/DDBJ databases">
        <authorList>
            <person name="Weinstock G."/>
            <person name="Sodergren E."/>
            <person name="Clifton S."/>
            <person name="Fulton L."/>
            <person name="Fulton B."/>
            <person name="Courtney L."/>
            <person name="Fronick C."/>
            <person name="Harrison M."/>
            <person name="Strong C."/>
            <person name="Farmer C."/>
            <person name="Delahaunty K."/>
            <person name="Markovic C."/>
            <person name="Hall O."/>
            <person name="Minx P."/>
            <person name="Tomlinson C."/>
            <person name="Mitreva M."/>
            <person name="Hou S."/>
            <person name="Chen J."/>
            <person name="Wollam A."/>
            <person name="Pepin K.H."/>
            <person name="Johnson M."/>
            <person name="Bhonagiri V."/>
            <person name="Zhang X."/>
            <person name="Suruliraj S."/>
            <person name="Warren W."/>
            <person name="Chinwalla A."/>
            <person name="Mardis E.R."/>
            <person name="Wilson R.K."/>
        </authorList>
    </citation>
    <scope>NUCLEOTIDE SEQUENCE [LARGE SCALE GENOMIC DNA]</scope>
    <source>
        <strain evidence="1 2">DP7</strain>
    </source>
</reference>
<gene>
    <name evidence="1" type="ORF">HMPREF0322_04458</name>
</gene>
<organism evidence="1 2">
    <name type="scientific">Desulfitobacterium hafniense DP7</name>
    <dbReference type="NCBI Taxonomy" id="537010"/>
    <lineage>
        <taxon>Bacteria</taxon>
        <taxon>Bacillati</taxon>
        <taxon>Bacillota</taxon>
        <taxon>Clostridia</taxon>
        <taxon>Eubacteriales</taxon>
        <taxon>Desulfitobacteriaceae</taxon>
        <taxon>Desulfitobacterium</taxon>
    </lineage>
</organism>
<dbReference type="AlphaFoldDB" id="G9XU00"/>
<dbReference type="Proteomes" id="UP000004416">
    <property type="component" value="Unassembled WGS sequence"/>
</dbReference>
<proteinExistence type="predicted"/>
<name>G9XU00_DESHA</name>
<accession>G9XU00</accession>
<sequence length="40" mass="4561">MGSGVDFLLSQLTWMICNNDARRKFIEFPAGWRSSALITK</sequence>
<dbReference type="PATRIC" id="fig|537010.4.peg.4158"/>
<evidence type="ECO:0000313" key="2">
    <source>
        <dbReference type="Proteomes" id="UP000004416"/>
    </source>
</evidence>
<dbReference type="EMBL" id="AFZX01000116">
    <property type="protein sequence ID" value="EHL04885.1"/>
    <property type="molecule type" value="Genomic_DNA"/>
</dbReference>
<comment type="caution">
    <text evidence="1">The sequence shown here is derived from an EMBL/GenBank/DDBJ whole genome shotgun (WGS) entry which is preliminary data.</text>
</comment>
<dbReference type="HOGENOM" id="CLU_3288478_0_0_9"/>
<protein>
    <submittedName>
        <fullName evidence="1">Uncharacterized protein</fullName>
    </submittedName>
</protein>